<name>A0AA38W9I8_9ASTR</name>
<organism evidence="2 3">
    <name type="scientific">Centaurea solstitialis</name>
    <name type="common">yellow star-thistle</name>
    <dbReference type="NCBI Taxonomy" id="347529"/>
    <lineage>
        <taxon>Eukaryota</taxon>
        <taxon>Viridiplantae</taxon>
        <taxon>Streptophyta</taxon>
        <taxon>Embryophyta</taxon>
        <taxon>Tracheophyta</taxon>
        <taxon>Spermatophyta</taxon>
        <taxon>Magnoliopsida</taxon>
        <taxon>eudicotyledons</taxon>
        <taxon>Gunneridae</taxon>
        <taxon>Pentapetalae</taxon>
        <taxon>asterids</taxon>
        <taxon>campanulids</taxon>
        <taxon>Asterales</taxon>
        <taxon>Asteraceae</taxon>
        <taxon>Carduoideae</taxon>
        <taxon>Cardueae</taxon>
        <taxon>Centaureinae</taxon>
        <taxon>Centaurea</taxon>
    </lineage>
</organism>
<dbReference type="Proteomes" id="UP001172457">
    <property type="component" value="Chromosome 7"/>
</dbReference>
<accession>A0AA38W9I8</accession>
<proteinExistence type="predicted"/>
<protein>
    <submittedName>
        <fullName evidence="2">Uncharacterized protein</fullName>
    </submittedName>
</protein>
<reference evidence="2" key="1">
    <citation type="submission" date="2023-03" db="EMBL/GenBank/DDBJ databases">
        <title>Chromosome-scale reference genome and RAD-based genetic map of yellow starthistle (Centaurea solstitialis) reveal putative structural variation and QTLs associated with invader traits.</title>
        <authorList>
            <person name="Reatini B."/>
            <person name="Cang F.A."/>
            <person name="Jiang Q."/>
            <person name="Mckibben M.T.W."/>
            <person name="Barker M.S."/>
            <person name="Rieseberg L.H."/>
            <person name="Dlugosch K.M."/>
        </authorList>
    </citation>
    <scope>NUCLEOTIDE SEQUENCE</scope>
    <source>
        <strain evidence="2">CAN-66</strain>
        <tissue evidence="2">Leaf</tissue>
    </source>
</reference>
<dbReference type="InterPro" id="IPR023267">
    <property type="entry name" value="RCMT"/>
</dbReference>
<evidence type="ECO:0000313" key="2">
    <source>
        <dbReference type="EMBL" id="KAJ9540186.1"/>
    </source>
</evidence>
<evidence type="ECO:0000313" key="3">
    <source>
        <dbReference type="Proteomes" id="UP001172457"/>
    </source>
</evidence>
<keyword evidence="3" id="KW-1185">Reference proteome</keyword>
<evidence type="ECO:0000256" key="1">
    <source>
        <dbReference type="SAM" id="Coils"/>
    </source>
</evidence>
<dbReference type="GO" id="GO:0001510">
    <property type="term" value="P:RNA methylation"/>
    <property type="evidence" value="ECO:0007669"/>
    <property type="project" value="InterPro"/>
</dbReference>
<dbReference type="GO" id="GO:0008173">
    <property type="term" value="F:RNA methyltransferase activity"/>
    <property type="evidence" value="ECO:0007669"/>
    <property type="project" value="InterPro"/>
</dbReference>
<sequence length="147" mass="17451">MKSDEQNETKNENKPTTHWQPFPLENKFFDDYYKEQGIVPMEECDSFIEYLRRPLPAAFRINSRWEEVNVVTMKTKDVGIKKGAGCSWIFVKNSVHMFQAKDTSQERNSEIQALLAKLKREMKADNKLVVFHFRSRENRKFSTIARR</sequence>
<dbReference type="PANTHER" id="PTHR22808:SF1">
    <property type="entry name" value="RNA CYTOSINE-C(5)-METHYLTRANSFERASE NSUN2-RELATED"/>
    <property type="match status" value="1"/>
</dbReference>
<dbReference type="PANTHER" id="PTHR22808">
    <property type="entry name" value="NCL1 YEAST -RELATED NOL1/NOP2/FMU SUN DOMAIN-CONTAINING"/>
    <property type="match status" value="1"/>
</dbReference>
<keyword evidence="1" id="KW-0175">Coiled coil</keyword>
<gene>
    <name evidence="2" type="ORF">OSB04_026692</name>
</gene>
<feature type="coiled-coil region" evidence="1">
    <location>
        <begin position="101"/>
        <end position="128"/>
    </location>
</feature>
<comment type="caution">
    <text evidence="2">The sequence shown here is derived from an EMBL/GenBank/DDBJ whole genome shotgun (WGS) entry which is preliminary data.</text>
</comment>
<dbReference type="EMBL" id="JARYMX010000007">
    <property type="protein sequence ID" value="KAJ9540186.1"/>
    <property type="molecule type" value="Genomic_DNA"/>
</dbReference>
<dbReference type="AlphaFoldDB" id="A0AA38W9I8"/>